<evidence type="ECO:0000256" key="6">
    <source>
        <dbReference type="ARBA" id="ARBA00022756"/>
    </source>
</evidence>
<dbReference type="GO" id="GO:0005737">
    <property type="term" value="C:cytoplasm"/>
    <property type="evidence" value="ECO:0007669"/>
    <property type="project" value="UniProtKB-SubCell"/>
</dbReference>
<dbReference type="HAMAP" id="MF_00834">
    <property type="entry name" value="BioA"/>
    <property type="match status" value="1"/>
</dbReference>
<dbReference type="Pfam" id="PF00202">
    <property type="entry name" value="Aminotran_3"/>
    <property type="match status" value="1"/>
</dbReference>
<reference evidence="10 11" key="1">
    <citation type="submission" date="2021-05" db="EMBL/GenBank/DDBJ databases">
        <title>A Polyphasic approach of four new species of the genus Ohtaekwangia: Ohtaekwangia histidinii sp. nov., Ohtaekwangia cretensis sp. nov., Ohtaekwangia indiensis sp. nov., Ohtaekwangia reichenbachii sp. nov. from diverse environment.</title>
        <authorList>
            <person name="Octaviana S."/>
        </authorList>
    </citation>
    <scope>NUCLEOTIDE SEQUENCE [LARGE SCALE GENOMIC DNA]</scope>
    <source>
        <strain evidence="10 11">PWU5</strain>
    </source>
</reference>
<keyword evidence="3 9" id="KW-0032">Aminotransferase</keyword>
<dbReference type="EMBL" id="JAHESE010000010">
    <property type="protein sequence ID" value="MBT1709095.1"/>
    <property type="molecule type" value="Genomic_DNA"/>
</dbReference>
<feature type="binding site" evidence="9">
    <location>
        <position position="402"/>
    </location>
    <ligand>
        <name>substrate</name>
    </ligand>
</feature>
<evidence type="ECO:0000256" key="4">
    <source>
        <dbReference type="ARBA" id="ARBA00022679"/>
    </source>
</evidence>
<dbReference type="PROSITE" id="PS00600">
    <property type="entry name" value="AA_TRANSFER_CLASS_3"/>
    <property type="match status" value="1"/>
</dbReference>
<feature type="binding site" evidence="9">
    <location>
        <begin position="312"/>
        <end position="313"/>
    </location>
    <ligand>
        <name>pyridoxal 5'-phosphate</name>
        <dbReference type="ChEBI" id="CHEBI:597326"/>
    </ligand>
</feature>
<gene>
    <name evidence="9 10" type="primary">bioA</name>
    <name evidence="10" type="ORF">KK062_12710</name>
</gene>
<dbReference type="InterPro" id="IPR005814">
    <property type="entry name" value="Aminotrans_3"/>
</dbReference>
<evidence type="ECO:0000256" key="2">
    <source>
        <dbReference type="ARBA" id="ARBA00005063"/>
    </source>
</evidence>
<feature type="modified residue" description="N6-(pyridoxal phosphate)lysine" evidence="9">
    <location>
        <position position="277"/>
    </location>
</feature>
<dbReference type="InterPro" id="IPR015421">
    <property type="entry name" value="PyrdxlP-dep_Trfase_major"/>
</dbReference>
<dbReference type="GO" id="GO:0030170">
    <property type="term" value="F:pyridoxal phosphate binding"/>
    <property type="evidence" value="ECO:0007669"/>
    <property type="project" value="UniProtKB-UniRule"/>
</dbReference>
<sequence length="439" mass="48730">MQKNYNNTGTPDELLAWDKEVIWHPYTPLTGAADPILITGGEGVYLHTADGRKIIDAVSSWWVNIHGHANPYIARALAEQASTLEHVIFAGFTHAPAIRLAKNLLTILPQGQSRIFFSDNGSTAVEVGIKMAIQYWYNRGITQKKKVIAIQGAYHGDTFGSMSVSDRSIFTDPFQSYLFETVFIDFPTAANEADVIDQFRRYVAQGDVAAFIYEPLVQGAAGMRIYTPAVLNALLEEAQAHDVLCIADEVFTGFGRTGKLFASEYCVYQPDIVTVSKGITGGTIALGVTSCTDKIAQAFQTEDFRKTLFHGHSYTANPITCAAANASFDLLTDPDCRYRMDRISRQQEAFAAQMGNHPAVLEARSLGTILRIELRTEEGTGYEHSLRKKIFPYFIERNILLRPLGNILYVLPPYVMTEEALQTVYTAIEEFIQTLPTKA</sequence>
<comment type="similarity">
    <text evidence="9">Belongs to the class-III pyridoxal-phosphate-dependent aminotransferase family. BioA subfamily.</text>
</comment>
<dbReference type="AlphaFoldDB" id="A0AAP2GUK6"/>
<dbReference type="GO" id="GO:0051537">
    <property type="term" value="F:2 iron, 2 sulfur cluster binding"/>
    <property type="evidence" value="ECO:0007669"/>
    <property type="project" value="UniProtKB-KW"/>
</dbReference>
<comment type="cofactor">
    <cofactor evidence="1 9">
        <name>pyridoxal 5'-phosphate</name>
        <dbReference type="ChEBI" id="CHEBI:597326"/>
    </cofactor>
</comment>
<comment type="pathway">
    <text evidence="2 9">Cofactor biosynthesis; biotin biosynthesis; 7,8-diaminononanoate from 8-amino-7-oxononanoate (SAM route): step 1/1.</text>
</comment>
<dbReference type="EC" id="2.6.1.62" evidence="9"/>
<dbReference type="InterPro" id="IPR049704">
    <property type="entry name" value="Aminotrans_3_PPA_site"/>
</dbReference>
<dbReference type="InterPro" id="IPR005815">
    <property type="entry name" value="BioA"/>
</dbReference>
<dbReference type="NCBIfam" id="NF004624">
    <property type="entry name" value="PRK05964.1"/>
    <property type="match status" value="1"/>
</dbReference>
<feature type="binding site" evidence="9">
    <location>
        <position position="248"/>
    </location>
    <ligand>
        <name>pyridoxal 5'-phosphate</name>
        <dbReference type="ChEBI" id="CHEBI:597326"/>
    </ligand>
</feature>
<dbReference type="PANTHER" id="PTHR42684:SF3">
    <property type="entry name" value="ADENOSYLMETHIONINE-8-AMINO-7-OXONONANOATE AMINOTRANSFERASE"/>
    <property type="match status" value="1"/>
</dbReference>
<keyword evidence="4 9" id="KW-0808">Transferase</keyword>
<organism evidence="10 11">
    <name type="scientific">Dawidia cretensis</name>
    <dbReference type="NCBI Taxonomy" id="2782350"/>
    <lineage>
        <taxon>Bacteria</taxon>
        <taxon>Pseudomonadati</taxon>
        <taxon>Bacteroidota</taxon>
        <taxon>Cytophagia</taxon>
        <taxon>Cytophagales</taxon>
        <taxon>Chryseotaleaceae</taxon>
        <taxon>Dawidia</taxon>
    </lineage>
</organism>
<evidence type="ECO:0000256" key="8">
    <source>
        <dbReference type="ARBA" id="ARBA00048449"/>
    </source>
</evidence>
<dbReference type="Gene3D" id="3.40.640.10">
    <property type="entry name" value="Type I PLP-dependent aspartate aminotransferase-like (Major domain)"/>
    <property type="match status" value="1"/>
</dbReference>
<comment type="caution">
    <text evidence="10">The sequence shown here is derived from an EMBL/GenBank/DDBJ whole genome shotgun (WGS) entry which is preliminary data.</text>
</comment>
<dbReference type="Gene3D" id="3.90.1150.10">
    <property type="entry name" value="Aspartate Aminotransferase, domain 1"/>
    <property type="match status" value="1"/>
</dbReference>
<dbReference type="InterPro" id="IPR015424">
    <property type="entry name" value="PyrdxlP-dep_Trfase"/>
</dbReference>
<dbReference type="NCBIfam" id="TIGR00508">
    <property type="entry name" value="bioA"/>
    <property type="match status" value="1"/>
</dbReference>
<keyword evidence="7 9" id="KW-0663">Pyridoxal phosphate</keyword>
<name>A0AAP2GUK6_9BACT</name>
<protein>
    <recommendedName>
        <fullName evidence="9">Adenosylmethionine-8-amino-7-oxononanoate aminotransferase</fullName>
        <ecNumber evidence="9">2.6.1.62</ecNumber>
    </recommendedName>
    <alternativeName>
        <fullName evidence="9">7,8-diamino-pelargonic acid aminotransferase</fullName>
        <shortName evidence="9">DAPA AT</shortName>
        <shortName evidence="9">DAPA aminotransferase</shortName>
    </alternativeName>
    <alternativeName>
        <fullName evidence="9">7,8-diaminononanoate synthase</fullName>
        <shortName evidence="9">DANS</shortName>
    </alternativeName>
    <alternativeName>
        <fullName evidence="9">Diaminopelargonic acid synthase</fullName>
    </alternativeName>
</protein>
<comment type="subunit">
    <text evidence="9">Homodimer.</text>
</comment>
<dbReference type="RefSeq" id="WP_254084674.1">
    <property type="nucleotide sequence ID" value="NZ_JAHESE010000010.1"/>
</dbReference>
<dbReference type="InterPro" id="IPR015422">
    <property type="entry name" value="PyrdxlP-dep_Trfase_small"/>
</dbReference>
<dbReference type="SUPFAM" id="SSF53383">
    <property type="entry name" value="PLP-dependent transferases"/>
    <property type="match status" value="1"/>
</dbReference>
<keyword evidence="5 9" id="KW-0949">S-adenosyl-L-methionine</keyword>
<evidence type="ECO:0000256" key="9">
    <source>
        <dbReference type="HAMAP-Rule" id="MF_00834"/>
    </source>
</evidence>
<keyword evidence="9" id="KW-0963">Cytoplasm</keyword>
<evidence type="ECO:0000256" key="1">
    <source>
        <dbReference type="ARBA" id="ARBA00001933"/>
    </source>
</evidence>
<dbReference type="GO" id="GO:0004015">
    <property type="term" value="F:adenosylmethionine-8-amino-7-oxononanoate transaminase activity"/>
    <property type="evidence" value="ECO:0007669"/>
    <property type="project" value="UniProtKB-UniRule"/>
</dbReference>
<evidence type="ECO:0000256" key="3">
    <source>
        <dbReference type="ARBA" id="ARBA00022576"/>
    </source>
</evidence>
<feature type="binding site" evidence="9">
    <location>
        <position position="154"/>
    </location>
    <ligand>
        <name>substrate</name>
    </ligand>
</feature>
<feature type="binding site" evidence="9">
    <location>
        <position position="61"/>
    </location>
    <ligand>
        <name>substrate</name>
    </ligand>
</feature>
<comment type="catalytic activity">
    <reaction evidence="8 9">
        <text>(8S)-8-amino-7-oxononanoate + S-adenosyl-L-methionine = S-adenosyl-4-methylsulfanyl-2-oxobutanoate + (7R,8S)-7,8-diammoniononanoate</text>
        <dbReference type="Rhea" id="RHEA:16861"/>
        <dbReference type="ChEBI" id="CHEBI:16490"/>
        <dbReference type="ChEBI" id="CHEBI:59789"/>
        <dbReference type="ChEBI" id="CHEBI:149468"/>
        <dbReference type="ChEBI" id="CHEBI:149469"/>
        <dbReference type="EC" id="2.6.1.62"/>
    </reaction>
</comment>
<evidence type="ECO:0000313" key="10">
    <source>
        <dbReference type="EMBL" id="MBT1709095.1"/>
    </source>
</evidence>
<feature type="binding site" evidence="9">
    <location>
        <position position="277"/>
    </location>
    <ligand>
        <name>substrate</name>
    </ligand>
</feature>
<accession>A0AAP2GUK6</accession>
<dbReference type="GO" id="GO:0004141">
    <property type="term" value="F:dethiobiotin synthase activity"/>
    <property type="evidence" value="ECO:0007669"/>
    <property type="project" value="TreeGrafter"/>
</dbReference>
<comment type="function">
    <text evidence="9">Catalyzes the transfer of the alpha-amino group from S-adenosyl-L-methionine (SAM) to 7-keto-8-aminopelargonic acid (KAPA) to form 7,8-diaminopelargonic acid (DAPA). It is the only aminotransferase known to utilize SAM as an amino donor.</text>
</comment>
<dbReference type="GO" id="GO:0009102">
    <property type="term" value="P:biotin biosynthetic process"/>
    <property type="evidence" value="ECO:0007669"/>
    <property type="project" value="UniProtKB-UniRule"/>
</dbReference>
<proteinExistence type="inferred from homology"/>
<comment type="subcellular location">
    <subcellularLocation>
        <location evidence="9">Cytoplasm</location>
    </subcellularLocation>
</comment>
<feature type="binding site" evidence="9">
    <location>
        <position position="311"/>
    </location>
    <ligand>
        <name>substrate</name>
    </ligand>
</feature>
<feature type="site" description="Participates in the substrate recognition with KAPA and in a stacking interaction with the adenine ring of SAM" evidence="9">
    <location>
        <position position="26"/>
    </location>
</feature>
<evidence type="ECO:0000256" key="7">
    <source>
        <dbReference type="ARBA" id="ARBA00022898"/>
    </source>
</evidence>
<dbReference type="CDD" id="cd00610">
    <property type="entry name" value="OAT_like"/>
    <property type="match status" value="1"/>
</dbReference>
<keyword evidence="11" id="KW-1185">Reference proteome</keyword>
<evidence type="ECO:0000256" key="5">
    <source>
        <dbReference type="ARBA" id="ARBA00022691"/>
    </source>
</evidence>
<keyword evidence="6 9" id="KW-0093">Biotin biosynthesis</keyword>
<feature type="binding site" evidence="9">
    <location>
        <begin position="121"/>
        <end position="122"/>
    </location>
    <ligand>
        <name>pyridoxal 5'-phosphate</name>
        <dbReference type="ChEBI" id="CHEBI:597326"/>
    </ligand>
</feature>
<dbReference type="PANTHER" id="PTHR42684">
    <property type="entry name" value="ADENOSYLMETHIONINE-8-AMINO-7-OXONONANOATE AMINOTRANSFERASE"/>
    <property type="match status" value="1"/>
</dbReference>
<dbReference type="Proteomes" id="UP001319080">
    <property type="component" value="Unassembled WGS sequence"/>
</dbReference>
<evidence type="ECO:0000313" key="11">
    <source>
        <dbReference type="Proteomes" id="UP001319080"/>
    </source>
</evidence>